<sequence>MLHMLGVKSPVPKDSRKQYRHSFRGFRVDLELHRDVQSPPANNTQHISALNSHSNERRSPIQTAVMFSPLVTRRNGKKQACEPCRRRKVACDHGYPICCRCRRRPNGASACYYASTEQAATPSRSRLSQQPVSEASALNSEAAVPSAQTRNFGPDDGLWSSPAARPPQGFFGPTSFPAAYQETEASLAAQGPLAAEANAPPSPSVSALPSVAELQSMTLN</sequence>
<dbReference type="PROSITE" id="PS50048">
    <property type="entry name" value="ZN2_CY6_FUNGAL_2"/>
    <property type="match status" value="1"/>
</dbReference>
<dbReference type="EnsemblFungi" id="FOXG_14560T0">
    <property type="protein sequence ID" value="FOXG_14560P0"/>
    <property type="gene ID" value="FOXG_14560"/>
</dbReference>
<feature type="compositionally biased region" description="Low complexity" evidence="2">
    <location>
        <begin position="192"/>
        <end position="213"/>
    </location>
</feature>
<accession>A0A0D2YE24</accession>
<dbReference type="AlphaFoldDB" id="A0A0D2YE24"/>
<feature type="domain" description="Zn(2)-C6 fungal-type" evidence="3">
    <location>
        <begin position="80"/>
        <end position="113"/>
    </location>
</feature>
<dbReference type="InterPro" id="IPR036864">
    <property type="entry name" value="Zn2-C6_fun-type_DNA-bd_sf"/>
</dbReference>
<reference evidence="4" key="2">
    <citation type="submission" date="2025-08" db="UniProtKB">
        <authorList>
            <consortium name="EnsemblFungi"/>
        </authorList>
    </citation>
    <scope>IDENTIFICATION</scope>
    <source>
        <strain evidence="4">4287 / CBS 123668 / FGSC 9935 / NRRL 34936</strain>
    </source>
</reference>
<dbReference type="InterPro" id="IPR001138">
    <property type="entry name" value="Zn2Cys6_DnaBD"/>
</dbReference>
<feature type="region of interest" description="Disordered" evidence="2">
    <location>
        <begin position="120"/>
        <end position="176"/>
    </location>
</feature>
<evidence type="ECO:0000313" key="4">
    <source>
        <dbReference type="EnsemblFungi" id="FOXG_14560P0"/>
    </source>
</evidence>
<reference evidence="5" key="1">
    <citation type="journal article" date="2012" name="Mol. Plant Microbe Interact.">
        <title>A highly conserved effector in Fusarium oxysporum is required for full virulence on Arabidopsis.</title>
        <authorList>
            <person name="Thatcher L.F."/>
            <person name="Gardiner D.M."/>
            <person name="Kazan K."/>
            <person name="Manners J."/>
        </authorList>
    </citation>
    <scope>NUCLEOTIDE SEQUENCE [LARGE SCALE GENOMIC DNA]</scope>
    <source>
        <strain evidence="5">Fo5176</strain>
    </source>
</reference>
<evidence type="ECO:0000313" key="5">
    <source>
        <dbReference type="Proteomes" id="UP000002489"/>
    </source>
</evidence>
<proteinExistence type="predicted"/>
<protein>
    <recommendedName>
        <fullName evidence="3">Zn(2)-C6 fungal-type domain-containing protein</fullName>
    </recommendedName>
</protein>
<feature type="region of interest" description="Disordered" evidence="2">
    <location>
        <begin position="191"/>
        <end position="220"/>
    </location>
</feature>
<dbReference type="CDD" id="cd00067">
    <property type="entry name" value="GAL4"/>
    <property type="match status" value="1"/>
</dbReference>
<evidence type="ECO:0000256" key="2">
    <source>
        <dbReference type="SAM" id="MobiDB-lite"/>
    </source>
</evidence>
<name>A0A0D2YE24_FUSOF</name>
<evidence type="ECO:0000259" key="3">
    <source>
        <dbReference type="PROSITE" id="PS50048"/>
    </source>
</evidence>
<feature type="compositionally biased region" description="Polar residues" evidence="2">
    <location>
        <begin position="120"/>
        <end position="139"/>
    </location>
</feature>
<keyword evidence="1" id="KW-0539">Nucleus</keyword>
<dbReference type="Proteomes" id="UP000002489">
    <property type="component" value="Unassembled WGS sequence"/>
</dbReference>
<dbReference type="STRING" id="426428.A0A0D2YE24"/>
<evidence type="ECO:0000256" key="1">
    <source>
        <dbReference type="ARBA" id="ARBA00023242"/>
    </source>
</evidence>
<dbReference type="SUPFAM" id="SSF57701">
    <property type="entry name" value="Zn2/Cys6 DNA-binding domain"/>
    <property type="match status" value="1"/>
</dbReference>
<organism evidence="4 5">
    <name type="scientific">Fusarium oxysporum (strain Fo5176)</name>
    <name type="common">Fusarium vascular wilt</name>
    <dbReference type="NCBI Taxonomy" id="660025"/>
    <lineage>
        <taxon>Eukaryota</taxon>
        <taxon>Fungi</taxon>
        <taxon>Dikarya</taxon>
        <taxon>Ascomycota</taxon>
        <taxon>Pezizomycotina</taxon>
        <taxon>Sordariomycetes</taxon>
        <taxon>Hypocreomycetidae</taxon>
        <taxon>Hypocreales</taxon>
        <taxon>Nectriaceae</taxon>
        <taxon>Fusarium</taxon>
        <taxon>Fusarium oxysporum species complex</taxon>
    </lineage>
</organism>
<dbReference type="GO" id="GO:0008270">
    <property type="term" value="F:zinc ion binding"/>
    <property type="evidence" value="ECO:0007669"/>
    <property type="project" value="InterPro"/>
</dbReference>
<dbReference type="Gene3D" id="4.10.240.10">
    <property type="entry name" value="Zn(2)-C6 fungal-type DNA-binding domain"/>
    <property type="match status" value="1"/>
</dbReference>
<dbReference type="GO" id="GO:0000981">
    <property type="term" value="F:DNA-binding transcription factor activity, RNA polymerase II-specific"/>
    <property type="evidence" value="ECO:0007669"/>
    <property type="project" value="InterPro"/>
</dbReference>